<dbReference type="SUPFAM" id="SSF81296">
    <property type="entry name" value="E set domains"/>
    <property type="match status" value="1"/>
</dbReference>
<evidence type="ECO:0000256" key="1">
    <source>
        <dbReference type="ARBA" id="ARBA00022737"/>
    </source>
</evidence>
<keyword evidence="10" id="KW-1185">Reference proteome</keyword>
<dbReference type="FunFam" id="2.60.40.150:FF:000004">
    <property type="entry name" value="RNA helicase, activating signal cointegrator 1"/>
    <property type="match status" value="1"/>
</dbReference>
<dbReference type="SUPFAM" id="SSF158702">
    <property type="entry name" value="Sec63 N-terminal domain-like"/>
    <property type="match status" value="2"/>
</dbReference>
<feature type="region of interest" description="Disordered" evidence="6">
    <location>
        <begin position="204"/>
        <end position="238"/>
    </location>
</feature>
<dbReference type="FunFam" id="1.10.3380.10:FF:000001">
    <property type="entry name" value="U5 small nuclear ribonucleoprotein helicase"/>
    <property type="match status" value="1"/>
</dbReference>
<dbReference type="GO" id="GO:0003676">
    <property type="term" value="F:nucleic acid binding"/>
    <property type="evidence" value="ECO:0007669"/>
    <property type="project" value="InterPro"/>
</dbReference>
<dbReference type="GO" id="GO:0005682">
    <property type="term" value="C:U5 snRNP"/>
    <property type="evidence" value="ECO:0007669"/>
    <property type="project" value="UniProtKB-ARBA"/>
</dbReference>
<dbReference type="SMART" id="SM00487">
    <property type="entry name" value="DEXDc"/>
    <property type="match status" value="2"/>
</dbReference>
<feature type="compositionally biased region" description="Acidic residues" evidence="6">
    <location>
        <begin position="218"/>
        <end position="238"/>
    </location>
</feature>
<dbReference type="EMBL" id="KV454408">
    <property type="protein sequence ID" value="ODQ66264.1"/>
    <property type="molecule type" value="Genomic_DNA"/>
</dbReference>
<dbReference type="InterPro" id="IPR057842">
    <property type="entry name" value="WH_MER3"/>
</dbReference>
<dbReference type="SMART" id="SM00973">
    <property type="entry name" value="Sec63"/>
    <property type="match status" value="2"/>
</dbReference>
<dbReference type="GO" id="GO:0016787">
    <property type="term" value="F:hydrolase activity"/>
    <property type="evidence" value="ECO:0007669"/>
    <property type="project" value="UniProtKB-KW"/>
</dbReference>
<dbReference type="InterPro" id="IPR001650">
    <property type="entry name" value="Helicase_C-like"/>
</dbReference>
<dbReference type="Gene3D" id="2.60.40.150">
    <property type="entry name" value="C2 domain"/>
    <property type="match status" value="2"/>
</dbReference>
<dbReference type="Pfam" id="PF00271">
    <property type="entry name" value="Helicase_C"/>
    <property type="match status" value="1"/>
</dbReference>
<evidence type="ECO:0000313" key="9">
    <source>
        <dbReference type="EMBL" id="ODQ66264.1"/>
    </source>
</evidence>
<evidence type="ECO:0000256" key="3">
    <source>
        <dbReference type="ARBA" id="ARBA00022801"/>
    </source>
</evidence>
<dbReference type="Gene3D" id="3.40.50.300">
    <property type="entry name" value="P-loop containing nucleotide triphosphate hydrolases"/>
    <property type="match status" value="4"/>
</dbReference>
<dbReference type="GO" id="GO:0000712">
    <property type="term" value="P:resolution of meiotic recombination intermediates"/>
    <property type="evidence" value="ECO:0007669"/>
    <property type="project" value="TreeGrafter"/>
</dbReference>
<dbReference type="PROSITE" id="PS51192">
    <property type="entry name" value="HELICASE_ATP_BIND_1"/>
    <property type="match status" value="2"/>
</dbReference>
<dbReference type="InterPro" id="IPR035892">
    <property type="entry name" value="C2_domain_sf"/>
</dbReference>
<dbReference type="InterPro" id="IPR048863">
    <property type="entry name" value="BRR2_plug"/>
</dbReference>
<dbReference type="SMART" id="SM00490">
    <property type="entry name" value="HELICc"/>
    <property type="match status" value="1"/>
</dbReference>
<keyword evidence="5" id="KW-0067">ATP-binding</keyword>
<dbReference type="PROSITE" id="PS51194">
    <property type="entry name" value="HELICASE_CTER"/>
    <property type="match status" value="1"/>
</dbReference>
<protein>
    <submittedName>
        <fullName evidence="9">Sec63-domain-containing protein</fullName>
    </submittedName>
</protein>
<dbReference type="FunFam" id="3.40.50.300:FF:000062">
    <property type="entry name" value="U5 small nuclear ribonucleoprotein helicase"/>
    <property type="match status" value="1"/>
</dbReference>
<keyword evidence="2" id="KW-0547">Nucleotide-binding</keyword>
<sequence>MPPKPDLSGYKYEEMSNQVLWADRQRGSEDTSAVPESLRGKIRVHDMGSKVVREKLADSDMVDATQSLQRRSKSGTPNSDVRNGTSLLADSTDSMEGLLYIPRLPETREIFGMIMAWTQEFLEDVPHEIIRSAADAILATLKDENLKDLDRKQVIEEIVGSFSNDAFHDLIGLGKQITDYDNSDDENAENEAELDEEVGVAVVFDDSENERDDRMSESDDDEDEGDSANIMNDDDESLIDDVRDRDGEMEIDDTIVNPSVKSIPALSDSIPAQDIDAFWLQRNISGLYADPHIVHEKTSAIFDILTSNSSINQMENDLMELFDFEYMDFIAKLCKNREKIVWLTRYNRAETELEKNSIQSDMENNGLGWILQEASGIVPVNGDIHMKDSKNIPVSEFKSTGPRLPKEVDLDSLVFDKGGHTMTVTKVKLPKGSVKYTKKQYEEYVVPPPTPNQDKSTPLVTLASLPPWTQSVFGDTKSLNKVQSKVFPKVFQSDNNILLCAPTGAGKTNVAMLAILRTIEQFRNPDNGNIRLNAFKIVYIAPLKALVQEQVREFGKSLGSLGLKVAELTGDSNLTKQQIAETQMIVTTPEKWDVITRKSSDTSYTNLVRLIIVDEIHLLHDVRGPVIESIVSRTVRRVEAFGEPVRLIGLSATLPNYVDVAAFLRVDVDEGLFYFDSSYRPCPLAQKFIGITEKKAIKRYQAMNDACYDKVLEAAGKHQVIIFVHSRKETAKTAKFLRDKALEEGTLNNFLKSDTASREILRTESETVENTDLQDLLPTGFAIHHAGLSKADRSSAEDLFAQGYVQVLVSTATLAWGVNLPAHTVIIKGTQVYSPELGKWDELSPQDVLQMLGRAGRPRYDVSGEGVIITTHSELNYYMSLINQQLPIESQLMSKLADSMNAEIVLGTIRSREEAIKWLSYSYLYIRMLRAPLLYHVGAEYEGDKDLYYRRMDLAHSALLQLEKSKLLKYDRKSGKIVSNELGKIASHYYISHTSMAVYNNQLKPHMTPIELFRIFAMSEEFKYIPVRQEEKLELLKLLEKAPIPVKEGVDEPSAKVNILLQAFISRLKLKGFALMSDMIYVTQSAGRLFRAIYEICLRKNWAMTTKAALDLCKCVEKQIWLSSSPFRQYPGCPPEVIRKTETSHMPWSMYFDLQDPAEVGQAIRVEKAGKLVYNMLQEFPRVSINALVQPMTSTLLRVELEITPKFTWNYRLHGTSEPFIILVEDCDGEKILYRDSLVIRGEYINDEHIIDFTVPIPEILPPNYFVSVISERWLHSEARVALSFLDLKIPAKFPAHTPVYELQPLKVSSLERQSYIDLYPSWDTFNKIQTQAFHTLYTTNLNTFIGASIGSGKTVCAELAILNYWEEGEGRVVYIAPFQEQVDELYPNWNKRLSSLQGGKSINKLTGDLTSDLKILDKSHLVLATPNQWDVISRRWQKRRTVQSVGLFIADDMHMIGGFNGAVYEVTIARMRLMSHQLESPLRIIGLSVPLADGKITGEWIGANKKSIFNFAPQERQTPLEIRLQALGINHHPSLMIAMARPTFNALKTVDSEPAIVFVDSRKQCVETSLDLIKLAYAEGNEDIFRHAELDVLEPYLSKIKDTVLKESLSHGIGYYYSYMNPSDKKLVKKLYESGAVQVLIATRDSCWVCPKAHLVVVMGTQFYEGKEHRYVDYPISEILQMLGQATLTGEIKSGKSVILTNNSKKAYYHTFLDEALPIESHLNMYLPDVLCTEISERVISSMQDSIDWLTFSFFYRRIITNPSFYGLADTSPNSLSEYLSELVESTLTSLSEANLIDMEGDQDDEITPLNGGIIASYYNISFFTIQTFYMSLTSKTKLKALLQIITSATDFDFIPIRQHEDQILGRIYDKVPVKHSEPSYISPHFKAFVLLQAHLSRLSLPPDLEHDQRMVLEKILPLVAACVDVMSGDGYLNAMVGMDLSQMVVQAVWDGESPLRQVPYFTPDRIKRLQDANVESVYDILSLEEEQLTDILQMPPKQLDEAVDFINKYPSIEVSHDLGDESIVANEPFSLVVTLERDVDEDDPVGNVHASFYPIPKAEYWWVVVGDLDTKQLYAIKRTTITKALQQVKLEVTVPQAGEHSLSIWCVCDSYIDADKEIPVNVLVEEAKDEAEDDEDVDEHMEE</sequence>
<dbReference type="InterPro" id="IPR014756">
    <property type="entry name" value="Ig_E-set"/>
</dbReference>
<name>A0A1E3PM47_9ASCO</name>
<dbReference type="Pfam" id="PF00270">
    <property type="entry name" value="DEAD"/>
    <property type="match status" value="2"/>
</dbReference>
<dbReference type="CDD" id="cd18795">
    <property type="entry name" value="SF2_C_Ski2"/>
    <property type="match status" value="1"/>
</dbReference>
<feature type="region of interest" description="Disordered" evidence="6">
    <location>
        <begin position="66"/>
        <end position="88"/>
    </location>
</feature>
<proteinExistence type="predicted"/>
<dbReference type="Proteomes" id="UP000095009">
    <property type="component" value="Unassembled WGS sequence"/>
</dbReference>
<dbReference type="STRING" id="857566.A0A1E3PM47"/>
<dbReference type="FunFam" id="3.40.50.300:FF:000102">
    <property type="entry name" value="RNA helicase, activating signal cointegrator 1"/>
    <property type="match status" value="1"/>
</dbReference>
<gene>
    <name evidence="9" type="ORF">NADFUDRAFT_50185</name>
</gene>
<dbReference type="InterPro" id="IPR027417">
    <property type="entry name" value="P-loop_NTPase"/>
</dbReference>
<dbReference type="Gene3D" id="1.10.150.20">
    <property type="entry name" value="5' to 3' exonuclease, C-terminal subdomain"/>
    <property type="match status" value="2"/>
</dbReference>
<dbReference type="FunFam" id="1.10.10.10:FF:000012">
    <property type="entry name" value="U5 small nuclear ribonucleoprotein helicase"/>
    <property type="match status" value="1"/>
</dbReference>
<dbReference type="FunFam" id="1.10.150.20:FF:000004">
    <property type="entry name" value="U5 small nuclear ribonucleoprotein helicase"/>
    <property type="match status" value="1"/>
</dbReference>
<dbReference type="InterPro" id="IPR003593">
    <property type="entry name" value="AAA+_ATPase"/>
</dbReference>
<dbReference type="InterPro" id="IPR036388">
    <property type="entry name" value="WH-like_DNA-bd_sf"/>
</dbReference>
<dbReference type="OrthoDB" id="5575at2759"/>
<dbReference type="SMART" id="SM00382">
    <property type="entry name" value="AAA"/>
    <property type="match status" value="2"/>
</dbReference>
<dbReference type="SUPFAM" id="SSF46785">
    <property type="entry name" value="Winged helix' DNA-binding domain"/>
    <property type="match status" value="1"/>
</dbReference>
<dbReference type="PANTHER" id="PTHR47961:SF4">
    <property type="entry name" value="ACTIVATING SIGNAL COINTEGRATOR 1 COMPLEX SUBUNIT 3"/>
    <property type="match status" value="1"/>
</dbReference>
<dbReference type="InterPro" id="IPR014001">
    <property type="entry name" value="Helicase_ATP-bd"/>
</dbReference>
<dbReference type="CDD" id="cd18021">
    <property type="entry name" value="DEXHc_Brr2_2"/>
    <property type="match status" value="1"/>
</dbReference>
<dbReference type="Pfam" id="PF23445">
    <property type="entry name" value="WHD_SNRNP200"/>
    <property type="match status" value="2"/>
</dbReference>
<dbReference type="InterPro" id="IPR041094">
    <property type="entry name" value="Brr2_helicase_PWI"/>
</dbReference>
<feature type="domain" description="Helicase C-terminal" evidence="8">
    <location>
        <begin position="707"/>
        <end position="917"/>
    </location>
</feature>
<dbReference type="SUPFAM" id="SSF52540">
    <property type="entry name" value="P-loop containing nucleoside triphosphate hydrolases"/>
    <property type="match status" value="3"/>
</dbReference>
<keyword evidence="1" id="KW-0677">Repeat</keyword>
<dbReference type="Gene3D" id="1.10.3380.10">
    <property type="entry name" value="Sec63 N-terminal domain-like domain"/>
    <property type="match status" value="2"/>
</dbReference>
<feature type="domain" description="Helicase ATP-binding" evidence="7">
    <location>
        <begin position="488"/>
        <end position="672"/>
    </location>
</feature>
<evidence type="ECO:0000313" key="10">
    <source>
        <dbReference type="Proteomes" id="UP000095009"/>
    </source>
</evidence>
<evidence type="ECO:0000256" key="2">
    <source>
        <dbReference type="ARBA" id="ARBA00022741"/>
    </source>
</evidence>
<dbReference type="Pfam" id="PF21188">
    <property type="entry name" value="BRR2_plug"/>
    <property type="match status" value="1"/>
</dbReference>
<dbReference type="GO" id="GO:0003678">
    <property type="term" value="F:DNA helicase activity"/>
    <property type="evidence" value="ECO:0007669"/>
    <property type="project" value="TreeGrafter"/>
</dbReference>
<keyword evidence="4" id="KW-0347">Helicase</keyword>
<dbReference type="FunFam" id="1.10.10.10:FF:000024">
    <property type="entry name" value="U5 small nuclear ribonucleoprotein helicase"/>
    <property type="match status" value="1"/>
</dbReference>
<dbReference type="PIRSF" id="PIRSF039073">
    <property type="entry name" value="BRR2"/>
    <property type="match status" value="1"/>
</dbReference>
<dbReference type="GO" id="GO:0005524">
    <property type="term" value="F:ATP binding"/>
    <property type="evidence" value="ECO:0007669"/>
    <property type="project" value="UniProtKB-KW"/>
</dbReference>
<dbReference type="GO" id="GO:0000393">
    <property type="term" value="P:spliceosomal conformational changes to generate catalytic conformation"/>
    <property type="evidence" value="ECO:0007669"/>
    <property type="project" value="UniProtKB-ARBA"/>
</dbReference>
<evidence type="ECO:0000256" key="4">
    <source>
        <dbReference type="ARBA" id="ARBA00022806"/>
    </source>
</evidence>
<dbReference type="FunFam" id="2.60.40.150:FF:000133">
    <property type="entry name" value="Pre-mRNA splicing helicase, putative"/>
    <property type="match status" value="1"/>
</dbReference>
<keyword evidence="3" id="KW-0378">Hydrolase</keyword>
<dbReference type="FunFam" id="1.10.3380.10:FF:000002">
    <property type="entry name" value="Activating signal cointegrator 1 complex subunit 3"/>
    <property type="match status" value="1"/>
</dbReference>
<dbReference type="InterPro" id="IPR050474">
    <property type="entry name" value="Hel308_SKI2-like"/>
</dbReference>
<dbReference type="FunFam" id="3.40.50.300:FF:000254">
    <property type="entry name" value="U5 small nuclear ribonucleoprotein helicase"/>
    <property type="match status" value="1"/>
</dbReference>
<dbReference type="PANTHER" id="PTHR47961">
    <property type="entry name" value="DNA POLYMERASE THETA, PUTATIVE (AFU_ORTHOLOGUE AFUA_1G05260)-RELATED"/>
    <property type="match status" value="1"/>
</dbReference>
<evidence type="ECO:0000256" key="5">
    <source>
        <dbReference type="ARBA" id="ARBA00022840"/>
    </source>
</evidence>
<evidence type="ECO:0000259" key="7">
    <source>
        <dbReference type="PROSITE" id="PS51192"/>
    </source>
</evidence>
<organism evidence="9 10">
    <name type="scientific">Nadsonia fulvescens var. elongata DSM 6958</name>
    <dbReference type="NCBI Taxonomy" id="857566"/>
    <lineage>
        <taxon>Eukaryota</taxon>
        <taxon>Fungi</taxon>
        <taxon>Dikarya</taxon>
        <taxon>Ascomycota</taxon>
        <taxon>Saccharomycotina</taxon>
        <taxon>Dipodascomycetes</taxon>
        <taxon>Dipodascales</taxon>
        <taxon>Dipodascales incertae sedis</taxon>
        <taxon>Nadsonia</taxon>
    </lineage>
</organism>
<dbReference type="Pfam" id="PF18149">
    <property type="entry name" value="Helicase_PWI"/>
    <property type="match status" value="1"/>
</dbReference>
<dbReference type="InterPro" id="IPR011545">
    <property type="entry name" value="DEAD/DEAH_box_helicase_dom"/>
</dbReference>
<dbReference type="Pfam" id="PF02889">
    <property type="entry name" value="Sec63"/>
    <property type="match status" value="2"/>
</dbReference>
<reference evidence="9 10" key="1">
    <citation type="journal article" date="2016" name="Proc. Natl. Acad. Sci. U.S.A.">
        <title>Comparative genomics of biotechnologically important yeasts.</title>
        <authorList>
            <person name="Riley R."/>
            <person name="Haridas S."/>
            <person name="Wolfe K.H."/>
            <person name="Lopes M.R."/>
            <person name="Hittinger C.T."/>
            <person name="Goeker M."/>
            <person name="Salamov A.A."/>
            <person name="Wisecaver J.H."/>
            <person name="Long T.M."/>
            <person name="Calvey C.H."/>
            <person name="Aerts A.L."/>
            <person name="Barry K.W."/>
            <person name="Choi C."/>
            <person name="Clum A."/>
            <person name="Coughlan A.Y."/>
            <person name="Deshpande S."/>
            <person name="Douglass A.P."/>
            <person name="Hanson S.J."/>
            <person name="Klenk H.-P."/>
            <person name="LaButti K.M."/>
            <person name="Lapidus A."/>
            <person name="Lindquist E.A."/>
            <person name="Lipzen A.M."/>
            <person name="Meier-Kolthoff J.P."/>
            <person name="Ohm R.A."/>
            <person name="Otillar R.P."/>
            <person name="Pangilinan J.L."/>
            <person name="Peng Y."/>
            <person name="Rokas A."/>
            <person name="Rosa C.A."/>
            <person name="Scheuner C."/>
            <person name="Sibirny A.A."/>
            <person name="Slot J.C."/>
            <person name="Stielow J.B."/>
            <person name="Sun H."/>
            <person name="Kurtzman C.P."/>
            <person name="Blackwell M."/>
            <person name="Grigoriev I.V."/>
            <person name="Jeffries T.W."/>
        </authorList>
    </citation>
    <scope>NUCLEOTIDE SEQUENCE [LARGE SCALE GENOMIC DNA]</scope>
    <source>
        <strain evidence="9 10">DSM 6958</strain>
    </source>
</reference>
<dbReference type="InterPro" id="IPR036390">
    <property type="entry name" value="WH_DNA-bd_sf"/>
</dbReference>
<feature type="domain" description="Helicase ATP-binding" evidence="7">
    <location>
        <begin position="1335"/>
        <end position="1510"/>
    </location>
</feature>
<dbReference type="InterPro" id="IPR004179">
    <property type="entry name" value="Sec63-dom"/>
</dbReference>
<evidence type="ECO:0000259" key="8">
    <source>
        <dbReference type="PROSITE" id="PS51194"/>
    </source>
</evidence>
<dbReference type="Gene3D" id="1.10.10.10">
    <property type="entry name" value="Winged helix-like DNA-binding domain superfamily/Winged helix DNA-binding domain"/>
    <property type="match status" value="2"/>
</dbReference>
<accession>A0A1E3PM47</accession>
<evidence type="ECO:0000256" key="6">
    <source>
        <dbReference type="SAM" id="MobiDB-lite"/>
    </source>
</evidence>